<protein>
    <submittedName>
        <fullName evidence="2">Uncharacterized protein</fullName>
    </submittedName>
</protein>
<accession>A0A4S4MUB1</accession>
<dbReference type="OrthoDB" id="74201at2759"/>
<proteinExistence type="inferred from homology"/>
<dbReference type="SMART" id="SM00268">
    <property type="entry name" value="ACTIN"/>
    <property type="match status" value="1"/>
</dbReference>
<reference evidence="2 3" key="1">
    <citation type="submission" date="2019-02" db="EMBL/GenBank/DDBJ databases">
        <title>Genome sequencing of the rare red list fungi Antrodiella citrinella (Flaviporus citrinellus).</title>
        <authorList>
            <person name="Buettner E."/>
            <person name="Kellner H."/>
        </authorList>
    </citation>
    <scope>NUCLEOTIDE SEQUENCE [LARGE SCALE GENOMIC DNA]</scope>
    <source>
        <strain evidence="2 3">DSM 108506</strain>
    </source>
</reference>
<dbReference type="InterPro" id="IPR004000">
    <property type="entry name" value="Actin"/>
</dbReference>
<organism evidence="2 3">
    <name type="scientific">Antrodiella citrinella</name>
    <dbReference type="NCBI Taxonomy" id="2447956"/>
    <lineage>
        <taxon>Eukaryota</taxon>
        <taxon>Fungi</taxon>
        <taxon>Dikarya</taxon>
        <taxon>Basidiomycota</taxon>
        <taxon>Agaricomycotina</taxon>
        <taxon>Agaricomycetes</taxon>
        <taxon>Polyporales</taxon>
        <taxon>Steccherinaceae</taxon>
        <taxon>Antrodiella</taxon>
    </lineage>
</organism>
<gene>
    <name evidence="2" type="ORF">EUX98_g4662</name>
</gene>
<dbReference type="Proteomes" id="UP000308730">
    <property type="component" value="Unassembled WGS sequence"/>
</dbReference>
<evidence type="ECO:0000256" key="1">
    <source>
        <dbReference type="RuleBase" id="RU000487"/>
    </source>
</evidence>
<comment type="caution">
    <text evidence="2">The sequence shown here is derived from an EMBL/GenBank/DDBJ whole genome shotgun (WGS) entry which is preliminary data.</text>
</comment>
<evidence type="ECO:0000313" key="3">
    <source>
        <dbReference type="Proteomes" id="UP000308730"/>
    </source>
</evidence>
<dbReference type="AlphaFoldDB" id="A0A4S4MUB1"/>
<dbReference type="InterPro" id="IPR043129">
    <property type="entry name" value="ATPase_NBD"/>
</dbReference>
<dbReference type="Pfam" id="PF00022">
    <property type="entry name" value="Actin"/>
    <property type="match status" value="1"/>
</dbReference>
<dbReference type="PANTHER" id="PTHR11937">
    <property type="entry name" value="ACTIN"/>
    <property type="match status" value="1"/>
</dbReference>
<dbReference type="Gene3D" id="3.90.640.10">
    <property type="entry name" value="Actin, Chain A, domain 4"/>
    <property type="match status" value="1"/>
</dbReference>
<dbReference type="SUPFAM" id="SSF53067">
    <property type="entry name" value="Actin-like ATPase domain"/>
    <property type="match status" value="2"/>
</dbReference>
<dbReference type="EMBL" id="SGPM01000120">
    <property type="protein sequence ID" value="THH29515.1"/>
    <property type="molecule type" value="Genomic_DNA"/>
</dbReference>
<name>A0A4S4MUB1_9APHY</name>
<sequence>MVDTSRTHIRAGLGLHDLLRTPAVDIPACVGLRQPSNGAAPVFINGDGDSQPQASTSKTAPVSAKVTDYLVGTQLDDAVAAGQDITVYWPFAEGGVSDWIQAEALCYERLCQMFFERFNVAGFAVIDRPMAQFYATITGQDLSGVIVDIGQDFTDITPIHDGFPVHNARAVLKYGISDCERYLAHLLRSNQGVISALSPPSAESAPEDLDRILVELSRQIWKEGLVKVLAEGEAADIEEEGVTDIAAVLVAGKEKTVIESGMKKRANAKASAAEQARAREIEALDLVTIQFKDMSLTLGKERHRFCEPLFDPALLSILPGQVEPDYRQYVWQGLLVTGELTNQVKGLGAALQTRLAPFLLSNVDQLNEVQPKAIKVLKIPDYFAEYREKGDGLASFLGASVVAKISFTDNSGKNFVSKADYTSLGPSAILEMSPMII</sequence>
<keyword evidence="3" id="KW-1185">Reference proteome</keyword>
<dbReference type="Gene3D" id="3.30.420.40">
    <property type="match status" value="4"/>
</dbReference>
<comment type="similarity">
    <text evidence="1">Belongs to the actin family.</text>
</comment>
<evidence type="ECO:0000313" key="2">
    <source>
        <dbReference type="EMBL" id="THH29515.1"/>
    </source>
</evidence>